<dbReference type="AlphaFoldDB" id="A0A833RDR6"/>
<dbReference type="Proteomes" id="UP000623129">
    <property type="component" value="Unassembled WGS sequence"/>
</dbReference>
<dbReference type="CDD" id="cd18186">
    <property type="entry name" value="BTB_POZ_ZBTB_KLHL-like"/>
    <property type="match status" value="1"/>
</dbReference>
<dbReference type="PROSITE" id="PS50097">
    <property type="entry name" value="BTB"/>
    <property type="match status" value="1"/>
</dbReference>
<keyword evidence="7" id="KW-1185">Reference proteome</keyword>
<dbReference type="InterPro" id="IPR011705">
    <property type="entry name" value="BACK"/>
</dbReference>
<dbReference type="OrthoDB" id="775260at2759"/>
<evidence type="ECO:0000256" key="2">
    <source>
        <dbReference type="ARBA" id="ARBA00004906"/>
    </source>
</evidence>
<sequence length="915" mass="102150">MANNEEKIDEEEDGTVVIEVTTPIPRAQELQEENCSCVSTFDIQSWDLPLLLQSSSLIITAQRSRLVQQSKYFCALLDGSFSESSLEKISVQWDPQIFLQILQSIFGCSVHIEPDNFLLLIEGALFFGVDALLSACEDWFRRVCSETRLFSHLLSLEYLLGVDFIQMECIGCVARNFAHVVKSSSFCKVPFDMLLACTEHPDLTVYSEKQLCEALIEWISGNTESSSNVSFTLLRKVRSSLLPLSFASGLRRFYSEIGNEAVDAILNTASKLKDSTSLNQFKIRITNYSKKLLLSGCPQMSENLLLISLLKPNTSLSLIKQILNFSSSFMPNSFKSLDNKFVSFPNMLEIDISGCHQLDAHRTISFLSRAFPSLAILRASHCSQFRLQDLNFLINSCPTLHEVDFSLGFDAGDFLWSGHDSEDLLMIAAGVVDNRCVVRLSKLTLEGHNDLNDRHFSEISNLTEMLSYLNITSCSGLSDMAIAAFLRKCLSIHSLLLCYTSFGKESVKVLCSDDCQNPISCPTIASRLQCLHLDGCKGVDEFVMSHLLSHMTMIKEVSLRGTSLTDEAISNFTVSYLERLDVSDTKVSMVGLRPLIRRNHNLRCLKATGCTNLHQELTTNSSFSPLLCELIDNCTHLEEVAFGWGFSLFSVLIEEMLVFSTVRELTLGLGASPGLQFLHCLPILCPLIESLVLRFQVTSDDVIRNLLASLKHLQVLELRCCLGDLTIHCFEIPQNLMLTALRLEWVCRWMTNDHLALLTSTFSSLTKLSLSGCQLLDSYSQDIISSGWPGLTVLHLEECGILSKSGVSSLLSCKGLEDLLLRHNGGGIPKTFIRDAASELLQLRILALDLCDACDGGFDSPSHTFLRTVKMSRCRKQKLSFGLKAEIVKPVHKETIILQWNGNTELRTTIVKERI</sequence>
<gene>
    <name evidence="6" type="ORF">FCM35_KLT17863</name>
</gene>
<organism evidence="6 7">
    <name type="scientific">Carex littledalei</name>
    <dbReference type="NCBI Taxonomy" id="544730"/>
    <lineage>
        <taxon>Eukaryota</taxon>
        <taxon>Viridiplantae</taxon>
        <taxon>Streptophyta</taxon>
        <taxon>Embryophyta</taxon>
        <taxon>Tracheophyta</taxon>
        <taxon>Spermatophyta</taxon>
        <taxon>Magnoliopsida</taxon>
        <taxon>Liliopsida</taxon>
        <taxon>Poales</taxon>
        <taxon>Cyperaceae</taxon>
        <taxon>Cyperoideae</taxon>
        <taxon>Cariceae</taxon>
        <taxon>Carex</taxon>
        <taxon>Carex subgen. Euthyceras</taxon>
    </lineage>
</organism>
<dbReference type="InterPro" id="IPR000210">
    <property type="entry name" value="BTB/POZ_dom"/>
</dbReference>
<dbReference type="Gene3D" id="3.30.710.10">
    <property type="entry name" value="Potassium Channel Kv1.1, Chain A"/>
    <property type="match status" value="1"/>
</dbReference>
<evidence type="ECO:0000256" key="1">
    <source>
        <dbReference type="ARBA" id="ARBA00002668"/>
    </source>
</evidence>
<name>A0A833RDR6_9POAL</name>
<dbReference type="Pfam" id="PF00651">
    <property type="entry name" value="BTB"/>
    <property type="match status" value="1"/>
</dbReference>
<dbReference type="SUPFAM" id="SSF52047">
    <property type="entry name" value="RNI-like"/>
    <property type="match status" value="3"/>
</dbReference>
<keyword evidence="4" id="KW-0677">Repeat</keyword>
<reference evidence="6" key="1">
    <citation type="submission" date="2020-01" db="EMBL/GenBank/DDBJ databases">
        <title>Genome sequence of Kobresia littledalei, the first chromosome-level genome in the family Cyperaceae.</title>
        <authorList>
            <person name="Qu G."/>
        </authorList>
    </citation>
    <scope>NUCLEOTIDE SEQUENCE</scope>
    <source>
        <strain evidence="6">C.B.Clarke</strain>
        <tissue evidence="6">Leaf</tissue>
    </source>
</reference>
<keyword evidence="3" id="KW-0880">Kelch repeat</keyword>
<dbReference type="SMART" id="SM00367">
    <property type="entry name" value="LRR_CC"/>
    <property type="match status" value="4"/>
</dbReference>
<dbReference type="InterPro" id="IPR011333">
    <property type="entry name" value="SKP1/BTB/POZ_sf"/>
</dbReference>
<feature type="domain" description="BTB" evidence="5">
    <location>
        <begin position="46"/>
        <end position="114"/>
    </location>
</feature>
<comment type="pathway">
    <text evidence="2">Protein modification; protein ubiquitination.</text>
</comment>
<dbReference type="PANTHER" id="PTHR24412:SF489">
    <property type="entry name" value="RING FINGER DOMAIN AND KELCH REPEAT-CONTAINING PROTEIN DDB_G0271372"/>
    <property type="match status" value="1"/>
</dbReference>
<accession>A0A833RDR6</accession>
<comment type="function">
    <text evidence="1">May act as a substrate-specific adapter of an E3 ubiquitin-protein ligase complex (CUL3-RBX1-BTB) which mediates the ubiquitination and subsequent proteasomal degradation of target proteins.</text>
</comment>
<evidence type="ECO:0000313" key="6">
    <source>
        <dbReference type="EMBL" id="KAF3337276.1"/>
    </source>
</evidence>
<dbReference type="Gene3D" id="3.80.10.10">
    <property type="entry name" value="Ribonuclease Inhibitor"/>
    <property type="match status" value="2"/>
</dbReference>
<dbReference type="EMBL" id="SWLB01000006">
    <property type="protein sequence ID" value="KAF3337276.1"/>
    <property type="molecule type" value="Genomic_DNA"/>
</dbReference>
<proteinExistence type="predicted"/>
<protein>
    <submittedName>
        <fullName evidence="6">BTB/POZ domain-containing protein FBL11 isoform X1</fullName>
    </submittedName>
</protein>
<dbReference type="SUPFAM" id="SSF54695">
    <property type="entry name" value="POZ domain"/>
    <property type="match status" value="1"/>
</dbReference>
<dbReference type="Pfam" id="PF07707">
    <property type="entry name" value="BACK"/>
    <property type="match status" value="1"/>
</dbReference>
<dbReference type="InterPro" id="IPR006553">
    <property type="entry name" value="Leu-rich_rpt_Cys-con_subtyp"/>
</dbReference>
<dbReference type="Gene3D" id="1.25.40.420">
    <property type="match status" value="1"/>
</dbReference>
<evidence type="ECO:0000256" key="4">
    <source>
        <dbReference type="ARBA" id="ARBA00022737"/>
    </source>
</evidence>
<dbReference type="PANTHER" id="PTHR24412">
    <property type="entry name" value="KELCH PROTEIN"/>
    <property type="match status" value="1"/>
</dbReference>
<dbReference type="InterPro" id="IPR032675">
    <property type="entry name" value="LRR_dom_sf"/>
</dbReference>
<evidence type="ECO:0000259" key="5">
    <source>
        <dbReference type="PROSITE" id="PS50097"/>
    </source>
</evidence>
<dbReference type="SMART" id="SM00875">
    <property type="entry name" value="BACK"/>
    <property type="match status" value="1"/>
</dbReference>
<evidence type="ECO:0000313" key="7">
    <source>
        <dbReference type="Proteomes" id="UP000623129"/>
    </source>
</evidence>
<evidence type="ECO:0000256" key="3">
    <source>
        <dbReference type="ARBA" id="ARBA00022441"/>
    </source>
</evidence>
<comment type="caution">
    <text evidence="6">The sequence shown here is derived from an EMBL/GenBank/DDBJ whole genome shotgun (WGS) entry which is preliminary data.</text>
</comment>